<dbReference type="Pfam" id="PF07690">
    <property type="entry name" value="MFS_1"/>
    <property type="match status" value="1"/>
</dbReference>
<dbReference type="Proteomes" id="UP001418796">
    <property type="component" value="Unassembled WGS sequence"/>
</dbReference>
<dbReference type="InterPro" id="IPR052528">
    <property type="entry name" value="Sugar_transport-like"/>
</dbReference>
<name>A0ABU9VGW8_9BACI</name>
<dbReference type="PANTHER" id="PTHR23526">
    <property type="entry name" value="INTEGRAL MEMBRANE TRANSPORT PROTEIN-RELATED"/>
    <property type="match status" value="1"/>
</dbReference>
<feature type="transmembrane region" description="Helical" evidence="2">
    <location>
        <begin position="311"/>
        <end position="335"/>
    </location>
</feature>
<evidence type="ECO:0000256" key="2">
    <source>
        <dbReference type="SAM" id="Phobius"/>
    </source>
</evidence>
<evidence type="ECO:0000256" key="1">
    <source>
        <dbReference type="ARBA" id="ARBA00004651"/>
    </source>
</evidence>
<dbReference type="InterPro" id="IPR011701">
    <property type="entry name" value="MFS"/>
</dbReference>
<comment type="caution">
    <text evidence="3">The sequence shown here is derived from an EMBL/GenBank/DDBJ whole genome shotgun (WGS) entry which is preliminary data.</text>
</comment>
<organism evidence="3 4">
    <name type="scientific">Alkalicoccobacillus gibsonii</name>
    <dbReference type="NCBI Taxonomy" id="79881"/>
    <lineage>
        <taxon>Bacteria</taxon>
        <taxon>Bacillati</taxon>
        <taxon>Bacillota</taxon>
        <taxon>Bacilli</taxon>
        <taxon>Bacillales</taxon>
        <taxon>Bacillaceae</taxon>
        <taxon>Alkalicoccobacillus</taxon>
    </lineage>
</organism>
<evidence type="ECO:0000313" key="4">
    <source>
        <dbReference type="Proteomes" id="UP001418796"/>
    </source>
</evidence>
<feature type="transmembrane region" description="Helical" evidence="2">
    <location>
        <begin position="51"/>
        <end position="71"/>
    </location>
</feature>
<keyword evidence="2" id="KW-1133">Transmembrane helix</keyword>
<keyword evidence="4" id="KW-1185">Reference proteome</keyword>
<keyword evidence="2" id="KW-0472">Membrane</keyword>
<protein>
    <submittedName>
        <fullName evidence="3">MFS transporter</fullName>
    </submittedName>
</protein>
<feature type="transmembrane region" description="Helical" evidence="2">
    <location>
        <begin position="143"/>
        <end position="170"/>
    </location>
</feature>
<feature type="transmembrane region" description="Helical" evidence="2">
    <location>
        <begin position="286"/>
        <end position="305"/>
    </location>
</feature>
<dbReference type="InterPro" id="IPR036259">
    <property type="entry name" value="MFS_trans_sf"/>
</dbReference>
<evidence type="ECO:0000313" key="3">
    <source>
        <dbReference type="EMBL" id="MEN0643139.1"/>
    </source>
</evidence>
<feature type="transmembrane region" description="Helical" evidence="2">
    <location>
        <begin position="176"/>
        <end position="197"/>
    </location>
</feature>
<keyword evidence="2" id="KW-0812">Transmembrane</keyword>
<dbReference type="Gene3D" id="1.20.1250.20">
    <property type="entry name" value="MFS general substrate transporter like domains"/>
    <property type="match status" value="1"/>
</dbReference>
<dbReference type="PANTHER" id="PTHR23526:SF2">
    <property type="entry name" value="MAJOR FACILITATOR SUPERFAMILY (MFS) PROFILE DOMAIN-CONTAINING PROTEIN"/>
    <property type="match status" value="1"/>
</dbReference>
<feature type="transmembrane region" description="Helical" evidence="2">
    <location>
        <begin position="254"/>
        <end position="274"/>
    </location>
</feature>
<gene>
    <name evidence="3" type="ORF">MKY91_08285</name>
</gene>
<feature type="transmembrane region" description="Helical" evidence="2">
    <location>
        <begin position="355"/>
        <end position="375"/>
    </location>
</feature>
<feature type="transmembrane region" description="Helical" evidence="2">
    <location>
        <begin position="381"/>
        <end position="399"/>
    </location>
</feature>
<proteinExistence type="predicted"/>
<sequence>MQRKTLNRFIGQIDLTRDLVMLLIIGGLYALSIALSNTFVNVYLWKQSGEFLHLALYNLAAVICQPIAFYLAGRLSKKIDRVYVLRIGVAVLSLFYFSVLFIGGGSIPAILLLGALVGFGLGCYWLAFNVLTFEVTEPETRDFFNGFLGLLTSFAGMIGPLSAGVIITAMNKTTGYHVIFSISLFIFIVAVFLSMSLKKRHAKGQFNVGRILKEKKLNHAWGRILYAHFFQGLREGTFVFVIVVWVYTVTSSELALGTYGLVTSATQLVVYYAAGRLIKEKLRKKAILLGGLLLYGAIFLILFNVTFTKLITYGIVISIAYPILLVPYVSLTYDVIGKAWKAGDMRVEYMVVRELYLNCGRIVSVLAFIAAISFFSEAKSIPVLLLILGAGHACIYWFVRTISFSNQPLKPAPGLTPQTEEEGGTGGSNA</sequence>
<dbReference type="SUPFAM" id="SSF103473">
    <property type="entry name" value="MFS general substrate transporter"/>
    <property type="match status" value="1"/>
</dbReference>
<feature type="transmembrane region" description="Helical" evidence="2">
    <location>
        <begin position="225"/>
        <end position="248"/>
    </location>
</feature>
<comment type="subcellular location">
    <subcellularLocation>
        <location evidence="1">Cell membrane</location>
        <topology evidence="1">Multi-pass membrane protein</topology>
    </subcellularLocation>
</comment>
<feature type="transmembrane region" description="Helical" evidence="2">
    <location>
        <begin position="109"/>
        <end position="131"/>
    </location>
</feature>
<dbReference type="RefSeq" id="WP_343130115.1">
    <property type="nucleotide sequence ID" value="NZ_JBCITK010000001.1"/>
</dbReference>
<reference evidence="3 4" key="1">
    <citation type="submission" date="2024-03" db="EMBL/GenBank/DDBJ databases">
        <title>Bacilli Hybrid Assemblies.</title>
        <authorList>
            <person name="Kovac J."/>
        </authorList>
    </citation>
    <scope>NUCLEOTIDE SEQUENCE [LARGE SCALE GENOMIC DNA]</scope>
    <source>
        <strain evidence="3 4">FSL R7-0666</strain>
    </source>
</reference>
<feature type="transmembrane region" description="Helical" evidence="2">
    <location>
        <begin position="83"/>
        <end position="103"/>
    </location>
</feature>
<dbReference type="EMBL" id="JBCITK010000001">
    <property type="protein sequence ID" value="MEN0643139.1"/>
    <property type="molecule type" value="Genomic_DNA"/>
</dbReference>
<accession>A0ABU9VGW8</accession>
<feature type="transmembrane region" description="Helical" evidence="2">
    <location>
        <begin position="20"/>
        <end position="45"/>
    </location>
</feature>